<dbReference type="InterPro" id="IPR032675">
    <property type="entry name" value="LRR_dom_sf"/>
</dbReference>
<evidence type="ECO:0000313" key="2">
    <source>
        <dbReference type="Proteomes" id="UP000694864"/>
    </source>
</evidence>
<gene>
    <name evidence="3" type="primary">LOC104763510</name>
</gene>
<evidence type="ECO:0000313" key="3">
    <source>
        <dbReference type="RefSeq" id="XP_010485175.2"/>
    </source>
</evidence>
<dbReference type="InterPro" id="IPR006566">
    <property type="entry name" value="FBD"/>
</dbReference>
<organism evidence="2 3">
    <name type="scientific">Camelina sativa</name>
    <name type="common">False flax</name>
    <name type="synonym">Myagrum sativum</name>
    <dbReference type="NCBI Taxonomy" id="90675"/>
    <lineage>
        <taxon>Eukaryota</taxon>
        <taxon>Viridiplantae</taxon>
        <taxon>Streptophyta</taxon>
        <taxon>Embryophyta</taxon>
        <taxon>Tracheophyta</taxon>
        <taxon>Spermatophyta</taxon>
        <taxon>Magnoliopsida</taxon>
        <taxon>eudicotyledons</taxon>
        <taxon>Gunneridae</taxon>
        <taxon>Pentapetalae</taxon>
        <taxon>rosids</taxon>
        <taxon>malvids</taxon>
        <taxon>Brassicales</taxon>
        <taxon>Brassicaceae</taxon>
        <taxon>Camelineae</taxon>
        <taxon>Camelina</taxon>
    </lineage>
</organism>
<dbReference type="InterPro" id="IPR050232">
    <property type="entry name" value="FBL13/AtMIF1-like"/>
</dbReference>
<dbReference type="Gene3D" id="3.80.10.10">
    <property type="entry name" value="Ribonuclease Inhibitor"/>
    <property type="match status" value="1"/>
</dbReference>
<name>A0ABM0XFE8_CAMSA</name>
<dbReference type="SUPFAM" id="SSF52047">
    <property type="entry name" value="RNI-like"/>
    <property type="match status" value="1"/>
</dbReference>
<dbReference type="SMART" id="SM00579">
    <property type="entry name" value="FBD"/>
    <property type="match status" value="1"/>
</dbReference>
<feature type="domain" description="F-box" evidence="1">
    <location>
        <begin position="4"/>
        <end position="57"/>
    </location>
</feature>
<dbReference type="InterPro" id="IPR036047">
    <property type="entry name" value="F-box-like_dom_sf"/>
</dbReference>
<proteinExistence type="predicted"/>
<dbReference type="SUPFAM" id="SSF81383">
    <property type="entry name" value="F-box domain"/>
    <property type="match status" value="1"/>
</dbReference>
<dbReference type="InterPro" id="IPR055411">
    <property type="entry name" value="LRR_FXL15/At3g58940/PEG3-like"/>
</dbReference>
<reference evidence="2" key="1">
    <citation type="journal article" date="2014" name="Nat. Commun.">
        <title>The emerging biofuel crop Camelina sativa retains a highly undifferentiated hexaploid genome structure.</title>
        <authorList>
            <person name="Kagale S."/>
            <person name="Koh C."/>
            <person name="Nixon J."/>
            <person name="Bollina V."/>
            <person name="Clarke W.E."/>
            <person name="Tuteja R."/>
            <person name="Spillane C."/>
            <person name="Robinson S.J."/>
            <person name="Links M.G."/>
            <person name="Clarke C."/>
            <person name="Higgins E.E."/>
            <person name="Huebert T."/>
            <person name="Sharpe A.G."/>
            <person name="Parkin I.A."/>
        </authorList>
    </citation>
    <scope>NUCLEOTIDE SEQUENCE [LARGE SCALE GENOMIC DNA]</scope>
    <source>
        <strain evidence="2">cv. DH55</strain>
    </source>
</reference>
<dbReference type="Gene3D" id="1.20.1280.50">
    <property type="match status" value="1"/>
</dbReference>
<sequence length="443" mass="50699">MAHMDRISHLPEELLLRISSLLPSKNVVVTMVLSKRWKFLWMLVPRLEYEHVIYRGTEDKSFSRFVYSFLLLHEAPVLESLRLRFNHSWKSSAIDIGVWVRTAVKRFVRELDIEIHSNAMKYPVILPWSLYSGGCRMLVTLKLNDTTLVHDSSLPASTFPSLKKLSLVNMKYPSEEFVNKLLSNCPVLEDLVVEQCPGDNLASVLTVKIPSLKRLCFRCKQLITDLNHEIDEEDKDCGIVIDAPLLESFSIFDDTGGLSIYVNSDCCIMNNMPKIVYANLNISYRIRNIMGSITSVKRLYLRLSTAENAYPVGSVYHRLVHLTLCICTTDWLKPLMCLLRDSPKLQVLKIEQCGGFQSPHFCWNEPNSSVPECVSSSLETQEWVQYEGSEEEKQVVAFILRNASCLKKATISSRSRDPVEKLEMLRELSFLSRCSSTCHLTFD</sequence>
<dbReference type="RefSeq" id="XP_010485175.2">
    <property type="nucleotide sequence ID" value="XM_010486873.2"/>
</dbReference>
<dbReference type="PANTHER" id="PTHR31900:SF34">
    <property type="entry name" value="EMB|CAB62440.1-RELATED"/>
    <property type="match status" value="1"/>
</dbReference>
<reference evidence="3" key="2">
    <citation type="submission" date="2025-08" db="UniProtKB">
        <authorList>
            <consortium name="RefSeq"/>
        </authorList>
    </citation>
    <scope>IDENTIFICATION</scope>
    <source>
        <tissue evidence="3">Leaf</tissue>
    </source>
</reference>
<dbReference type="GeneID" id="104763510"/>
<dbReference type="Pfam" id="PF00646">
    <property type="entry name" value="F-box"/>
    <property type="match status" value="1"/>
</dbReference>
<protein>
    <submittedName>
        <fullName evidence="3">Probable FBD-associated F-box protein At1g32375</fullName>
    </submittedName>
</protein>
<dbReference type="Pfam" id="PF08387">
    <property type="entry name" value="FBD"/>
    <property type="match status" value="1"/>
</dbReference>
<dbReference type="InterPro" id="IPR001810">
    <property type="entry name" value="F-box_dom"/>
</dbReference>
<accession>A0ABM0XFE8</accession>
<keyword evidence="2" id="KW-1185">Reference proteome</keyword>
<evidence type="ECO:0000259" key="1">
    <source>
        <dbReference type="PROSITE" id="PS50181"/>
    </source>
</evidence>
<dbReference type="PROSITE" id="PS50181">
    <property type="entry name" value="FBOX"/>
    <property type="match status" value="1"/>
</dbReference>
<dbReference type="Proteomes" id="UP000694864">
    <property type="component" value="Chromosome 18"/>
</dbReference>
<dbReference type="Pfam" id="PF24758">
    <property type="entry name" value="LRR_At5g56370"/>
    <property type="match status" value="1"/>
</dbReference>
<dbReference type="PANTHER" id="PTHR31900">
    <property type="entry name" value="F-BOX/RNI SUPERFAMILY PROTEIN-RELATED"/>
    <property type="match status" value="1"/>
</dbReference>
<dbReference type="InterPro" id="IPR053781">
    <property type="entry name" value="F-box_AtFBL13-like"/>
</dbReference>
<dbReference type="CDD" id="cd22160">
    <property type="entry name" value="F-box_AtFBL13-like"/>
    <property type="match status" value="1"/>
</dbReference>